<reference evidence="3" key="1">
    <citation type="submission" date="2025-08" db="UniProtKB">
        <authorList>
            <consortium name="RefSeq"/>
        </authorList>
    </citation>
    <scope>IDENTIFICATION</scope>
    <source>
        <tissue evidence="3">Whole body pupa</tissue>
    </source>
</reference>
<protein>
    <submittedName>
        <fullName evidence="3">Uncharacterized protein LOC119645112</fullName>
    </submittedName>
</protein>
<gene>
    <name evidence="3" type="primary">LOC119645112</name>
</gene>
<dbReference type="InterPro" id="IPR012674">
    <property type="entry name" value="Calycin"/>
</dbReference>
<dbReference type="Gene3D" id="2.40.128.20">
    <property type="match status" value="1"/>
</dbReference>
<feature type="signal peptide" evidence="1">
    <location>
        <begin position="1"/>
        <end position="19"/>
    </location>
</feature>
<dbReference type="RefSeq" id="XP_037900955.1">
    <property type="nucleotide sequence ID" value="XM_038045027.1"/>
</dbReference>
<evidence type="ECO:0000313" key="3">
    <source>
        <dbReference type="RefSeq" id="XP_037900955.1"/>
    </source>
</evidence>
<dbReference type="GeneID" id="119645112"/>
<keyword evidence="2" id="KW-1185">Reference proteome</keyword>
<proteinExistence type="predicted"/>
<dbReference type="SUPFAM" id="SSF50814">
    <property type="entry name" value="Lipocalins"/>
    <property type="match status" value="1"/>
</dbReference>
<name>A0A9C5ZQA4_9MUSC</name>
<feature type="chain" id="PRO_5039307209" evidence="1">
    <location>
        <begin position="20"/>
        <end position="284"/>
    </location>
</feature>
<sequence>MFKIIYFSFILLSLSLSDSKEMYLPSRLNREGELTVLQQQSEQQQHHPPSMLCQNIKPQHSVDIKQISGKWYGNEIIIHTQDLPGVYQYHSCVIVYINDITEQMHDYNYHNYRAPTTMDSASAVTQSVDEYEPLHASVRYLRLIWSEKDLNIEYNFNYTMNRPGLWHNMGEQRGSMVALNQYTQFNGRVQVVNSINDHLVLTFCGSDMHHSIYTIVLSRNPEGLNSVTIRSIRNLLTRRGLYTESIRKVCESISSSGHRIMIPFLTLSTFGLLKRIYWMLPKFY</sequence>
<dbReference type="AlphaFoldDB" id="A0A9C5ZQA4"/>
<dbReference type="KEGG" id="gfs:119645112"/>
<evidence type="ECO:0000256" key="1">
    <source>
        <dbReference type="SAM" id="SignalP"/>
    </source>
</evidence>
<dbReference type="Proteomes" id="UP000092443">
    <property type="component" value="Unplaced"/>
</dbReference>
<evidence type="ECO:0000313" key="2">
    <source>
        <dbReference type="Proteomes" id="UP000092443"/>
    </source>
</evidence>
<accession>A0A9C5ZQA4</accession>
<organism evidence="2 3">
    <name type="scientific">Glossina fuscipes</name>
    <dbReference type="NCBI Taxonomy" id="7396"/>
    <lineage>
        <taxon>Eukaryota</taxon>
        <taxon>Metazoa</taxon>
        <taxon>Ecdysozoa</taxon>
        <taxon>Arthropoda</taxon>
        <taxon>Hexapoda</taxon>
        <taxon>Insecta</taxon>
        <taxon>Pterygota</taxon>
        <taxon>Neoptera</taxon>
        <taxon>Endopterygota</taxon>
        <taxon>Diptera</taxon>
        <taxon>Brachycera</taxon>
        <taxon>Muscomorpha</taxon>
        <taxon>Hippoboscoidea</taxon>
        <taxon>Glossinidae</taxon>
        <taxon>Glossina</taxon>
    </lineage>
</organism>
<keyword evidence="1" id="KW-0732">Signal</keyword>